<reference evidence="3" key="1">
    <citation type="journal article" date="2019" name="Int. J. Syst. Evol. Microbiol.">
        <title>The Global Catalogue of Microorganisms (GCM) 10K type strain sequencing project: providing services to taxonomists for standard genome sequencing and annotation.</title>
        <authorList>
            <consortium name="The Broad Institute Genomics Platform"/>
            <consortium name="The Broad Institute Genome Sequencing Center for Infectious Disease"/>
            <person name="Wu L."/>
            <person name="Ma J."/>
        </authorList>
    </citation>
    <scope>NUCLEOTIDE SEQUENCE [LARGE SCALE GENOMIC DNA]</scope>
    <source>
        <strain evidence="3">CGMCC 4.1648</strain>
    </source>
</reference>
<accession>A0ABV9X8J4</accession>
<organism evidence="2 3">
    <name type="scientific">Streptomyces coeruleoprunus</name>
    <dbReference type="NCBI Taxonomy" id="285563"/>
    <lineage>
        <taxon>Bacteria</taxon>
        <taxon>Bacillati</taxon>
        <taxon>Actinomycetota</taxon>
        <taxon>Actinomycetes</taxon>
        <taxon>Kitasatosporales</taxon>
        <taxon>Streptomycetaceae</taxon>
        <taxon>Streptomyces</taxon>
    </lineage>
</organism>
<protein>
    <recommendedName>
        <fullName evidence="4">Peptidase inhibitor family I36</fullName>
    </recommendedName>
</protein>
<dbReference type="PROSITE" id="PS51318">
    <property type="entry name" value="TAT"/>
    <property type="match status" value="1"/>
</dbReference>
<feature type="signal peptide" evidence="1">
    <location>
        <begin position="1"/>
        <end position="30"/>
    </location>
</feature>
<evidence type="ECO:0000313" key="2">
    <source>
        <dbReference type="EMBL" id="MFC5021781.1"/>
    </source>
</evidence>
<dbReference type="InterPro" id="IPR006311">
    <property type="entry name" value="TAT_signal"/>
</dbReference>
<proteinExistence type="predicted"/>
<evidence type="ECO:0000256" key="1">
    <source>
        <dbReference type="SAM" id="SignalP"/>
    </source>
</evidence>
<comment type="caution">
    <text evidence="2">The sequence shown here is derived from an EMBL/GenBank/DDBJ whole genome shotgun (WGS) entry which is preliminary data.</text>
</comment>
<evidence type="ECO:0000313" key="3">
    <source>
        <dbReference type="Proteomes" id="UP001595829"/>
    </source>
</evidence>
<dbReference type="Proteomes" id="UP001595829">
    <property type="component" value="Unassembled WGS sequence"/>
</dbReference>
<feature type="chain" id="PRO_5045141945" description="Peptidase inhibitor family I36" evidence="1">
    <location>
        <begin position="31"/>
        <end position="124"/>
    </location>
</feature>
<dbReference type="RefSeq" id="WP_345693723.1">
    <property type="nucleotide sequence ID" value="NZ_BAABIT010000001.1"/>
</dbReference>
<sequence length="124" mass="13463">MTVRRLLCSAAALALATTAITAAGTSPAQAAGSWANCPYGAVCIYPQNQDPAVSPSHVFWAYGPHRIYNQYGDHWVLNNQSDNARAALCESIGTDCRYFIPAQNGVYYNLDPINSVTLSEWHPT</sequence>
<dbReference type="EMBL" id="JBHSJD010000002">
    <property type="protein sequence ID" value="MFC5021781.1"/>
    <property type="molecule type" value="Genomic_DNA"/>
</dbReference>
<gene>
    <name evidence="2" type="ORF">ACFPM3_06410</name>
</gene>
<name>A0ABV9X8J4_9ACTN</name>
<keyword evidence="1" id="KW-0732">Signal</keyword>
<keyword evidence="3" id="KW-1185">Reference proteome</keyword>
<evidence type="ECO:0008006" key="4">
    <source>
        <dbReference type="Google" id="ProtNLM"/>
    </source>
</evidence>